<evidence type="ECO:0000256" key="1">
    <source>
        <dbReference type="SAM" id="Phobius"/>
    </source>
</evidence>
<sequence>MGMTGAMAWNVRGCHPSGASLGMPPLNPAAVSVPVSSSALNSLLSREAAIRRIAELSRLQPSILSLRSSALKVSFAALRDDNAAPGFERETEGKNNRSKILLIIFRALGVGVITCSLFVLWAQTRGRKVLLSWPTRTCERRITSQLSGQELRGGPLESAQLRGTPVRNIEKRSTSNLCTYVNFVEDQDILEVDEEAFEQWMIELKNTAVRRGIPESLVVEKLHGVRPSKRIMELDSNKPEVKLTLEAYLKNMNTAYRVNKGVAGFQENELLLTEISNKYGVPSPILVAIWGIESSYGGYTGNWDVLRALVTLAFASGEPRRAQFFRGELLQALQIIQEGHGPQSGAPLRGSWAGAMGQCQFMPSSFQAYGVDYDGDGRKDIWESRADMFASMANYLERHGWQRGDLIALKVQLPDDFDESQLGLKVQRPVQEWVNKYKVRTDEGQPDPPPEEMASLIAPDGLTGSAFLVFHNFRVVMRYNISILYATAVWQLALQIMEGLGSSAPQFPELVSALKC</sequence>
<keyword evidence="1" id="KW-0472">Membrane</keyword>
<name>A0ABD3HGD7_9MARC</name>
<organism evidence="3 4">
    <name type="scientific">Riccia sorocarpa</name>
    <dbReference type="NCBI Taxonomy" id="122646"/>
    <lineage>
        <taxon>Eukaryota</taxon>
        <taxon>Viridiplantae</taxon>
        <taxon>Streptophyta</taxon>
        <taxon>Embryophyta</taxon>
        <taxon>Marchantiophyta</taxon>
        <taxon>Marchantiopsida</taxon>
        <taxon>Marchantiidae</taxon>
        <taxon>Marchantiales</taxon>
        <taxon>Ricciaceae</taxon>
        <taxon>Riccia</taxon>
    </lineage>
</organism>
<dbReference type="SUPFAM" id="SSF53955">
    <property type="entry name" value="Lysozyme-like"/>
    <property type="match status" value="1"/>
</dbReference>
<proteinExistence type="predicted"/>
<dbReference type="InterPro" id="IPR043426">
    <property type="entry name" value="MltB-like"/>
</dbReference>
<dbReference type="InterPro" id="IPR023346">
    <property type="entry name" value="Lysozyme-like_dom_sf"/>
</dbReference>
<dbReference type="Proteomes" id="UP001633002">
    <property type="component" value="Unassembled WGS sequence"/>
</dbReference>
<feature type="domain" description="Transglycosylase SLT" evidence="2">
    <location>
        <begin position="197"/>
        <end position="493"/>
    </location>
</feature>
<dbReference type="InterPro" id="IPR011970">
    <property type="entry name" value="MltB_2"/>
</dbReference>
<evidence type="ECO:0000259" key="2">
    <source>
        <dbReference type="Pfam" id="PF13406"/>
    </source>
</evidence>
<evidence type="ECO:0000313" key="3">
    <source>
        <dbReference type="EMBL" id="KAL3690463.1"/>
    </source>
</evidence>
<accession>A0ABD3HGD7</accession>
<keyword evidence="1" id="KW-0812">Transmembrane</keyword>
<dbReference type="NCBIfam" id="TIGR02283">
    <property type="entry name" value="MltB_2"/>
    <property type="match status" value="1"/>
</dbReference>
<dbReference type="CDD" id="cd13399">
    <property type="entry name" value="Slt35-like"/>
    <property type="match status" value="1"/>
</dbReference>
<dbReference type="PANTHER" id="PTHR30163">
    <property type="entry name" value="MEMBRANE-BOUND LYTIC MUREIN TRANSGLYCOSYLASE B"/>
    <property type="match status" value="1"/>
</dbReference>
<keyword evidence="4" id="KW-1185">Reference proteome</keyword>
<evidence type="ECO:0000313" key="4">
    <source>
        <dbReference type="Proteomes" id="UP001633002"/>
    </source>
</evidence>
<feature type="transmembrane region" description="Helical" evidence="1">
    <location>
        <begin position="100"/>
        <end position="122"/>
    </location>
</feature>
<dbReference type="PANTHER" id="PTHR30163:SF8">
    <property type="entry name" value="LYTIC MUREIN TRANSGLYCOSYLASE"/>
    <property type="match status" value="1"/>
</dbReference>
<dbReference type="AlphaFoldDB" id="A0ABD3HGD7"/>
<dbReference type="EMBL" id="JBJQOH010000004">
    <property type="protein sequence ID" value="KAL3690463.1"/>
    <property type="molecule type" value="Genomic_DNA"/>
</dbReference>
<dbReference type="InterPro" id="IPR031304">
    <property type="entry name" value="SLT_2"/>
</dbReference>
<dbReference type="Pfam" id="PF13406">
    <property type="entry name" value="SLT_2"/>
    <property type="match status" value="1"/>
</dbReference>
<gene>
    <name evidence="3" type="ORF">R1sor_016772</name>
</gene>
<keyword evidence="1" id="KW-1133">Transmembrane helix</keyword>
<dbReference type="Gene3D" id="1.10.530.10">
    <property type="match status" value="1"/>
</dbReference>
<reference evidence="3 4" key="1">
    <citation type="submission" date="2024-09" db="EMBL/GenBank/DDBJ databases">
        <title>Chromosome-scale assembly of Riccia sorocarpa.</title>
        <authorList>
            <person name="Paukszto L."/>
        </authorList>
    </citation>
    <scope>NUCLEOTIDE SEQUENCE [LARGE SCALE GENOMIC DNA]</scope>
    <source>
        <strain evidence="3">LP-2024</strain>
        <tissue evidence="3">Aerial parts of the thallus</tissue>
    </source>
</reference>
<dbReference type="Gene3D" id="1.10.8.350">
    <property type="entry name" value="Bacterial muramidase"/>
    <property type="match status" value="1"/>
</dbReference>
<dbReference type="FunFam" id="1.10.8.350:FF:000001">
    <property type="entry name" value="Lytic murein transglycosylase B"/>
    <property type="match status" value="1"/>
</dbReference>
<protein>
    <recommendedName>
        <fullName evidence="2">Transglycosylase SLT domain-containing protein</fullName>
    </recommendedName>
</protein>
<comment type="caution">
    <text evidence="3">The sequence shown here is derived from an EMBL/GenBank/DDBJ whole genome shotgun (WGS) entry which is preliminary data.</text>
</comment>